<dbReference type="Pfam" id="PF00126">
    <property type="entry name" value="HTH_1"/>
    <property type="match status" value="1"/>
</dbReference>
<evidence type="ECO:0000256" key="4">
    <source>
        <dbReference type="ARBA" id="ARBA00023163"/>
    </source>
</evidence>
<evidence type="ECO:0000313" key="7">
    <source>
        <dbReference type="Proteomes" id="UP001596116"/>
    </source>
</evidence>
<dbReference type="Gene3D" id="1.10.10.10">
    <property type="entry name" value="Winged helix-like DNA-binding domain superfamily/Winged helix DNA-binding domain"/>
    <property type="match status" value="1"/>
</dbReference>
<protein>
    <submittedName>
        <fullName evidence="6">LysR family transcriptional regulator</fullName>
    </submittedName>
</protein>
<evidence type="ECO:0000256" key="2">
    <source>
        <dbReference type="ARBA" id="ARBA00023015"/>
    </source>
</evidence>
<dbReference type="Proteomes" id="UP001596116">
    <property type="component" value="Unassembled WGS sequence"/>
</dbReference>
<dbReference type="PANTHER" id="PTHR30346:SF17">
    <property type="entry name" value="LYSR FAMILY TRANSCRIPTIONAL REGULATOR"/>
    <property type="match status" value="1"/>
</dbReference>
<dbReference type="InterPro" id="IPR000847">
    <property type="entry name" value="LysR_HTH_N"/>
</dbReference>
<dbReference type="Pfam" id="PF03466">
    <property type="entry name" value="LysR_substrate"/>
    <property type="match status" value="1"/>
</dbReference>
<dbReference type="InterPro" id="IPR036390">
    <property type="entry name" value="WH_DNA-bd_sf"/>
</dbReference>
<gene>
    <name evidence="6" type="ORF">ACFMB1_13555</name>
</gene>
<dbReference type="RefSeq" id="WP_379882180.1">
    <property type="nucleotide sequence ID" value="NZ_JBHPON010000002.1"/>
</dbReference>
<dbReference type="SUPFAM" id="SSF46785">
    <property type="entry name" value="Winged helix' DNA-binding domain"/>
    <property type="match status" value="1"/>
</dbReference>
<keyword evidence="7" id="KW-1185">Reference proteome</keyword>
<evidence type="ECO:0000256" key="3">
    <source>
        <dbReference type="ARBA" id="ARBA00023125"/>
    </source>
</evidence>
<dbReference type="PROSITE" id="PS50931">
    <property type="entry name" value="HTH_LYSR"/>
    <property type="match status" value="1"/>
</dbReference>
<comment type="caution">
    <text evidence="6">The sequence shown here is derived from an EMBL/GenBank/DDBJ whole genome shotgun (WGS) entry which is preliminary data.</text>
</comment>
<evidence type="ECO:0000256" key="1">
    <source>
        <dbReference type="ARBA" id="ARBA00009437"/>
    </source>
</evidence>
<comment type="similarity">
    <text evidence="1">Belongs to the LysR transcriptional regulatory family.</text>
</comment>
<evidence type="ECO:0000313" key="6">
    <source>
        <dbReference type="EMBL" id="MFC6036578.1"/>
    </source>
</evidence>
<dbReference type="PANTHER" id="PTHR30346">
    <property type="entry name" value="TRANSCRIPTIONAL DUAL REGULATOR HCAR-RELATED"/>
    <property type="match status" value="1"/>
</dbReference>
<keyword evidence="3" id="KW-0238">DNA-binding</keyword>
<keyword evidence="4" id="KW-0804">Transcription</keyword>
<organism evidence="6 7">
    <name type="scientific">Hyphococcus aureus</name>
    <dbReference type="NCBI Taxonomy" id="2666033"/>
    <lineage>
        <taxon>Bacteria</taxon>
        <taxon>Pseudomonadati</taxon>
        <taxon>Pseudomonadota</taxon>
        <taxon>Alphaproteobacteria</taxon>
        <taxon>Parvularculales</taxon>
        <taxon>Parvularculaceae</taxon>
        <taxon>Hyphococcus</taxon>
    </lineage>
</organism>
<dbReference type="InterPro" id="IPR036388">
    <property type="entry name" value="WH-like_DNA-bd_sf"/>
</dbReference>
<accession>A0ABW1L0S0</accession>
<keyword evidence="2" id="KW-0805">Transcription regulation</keyword>
<name>A0ABW1L0S0_9PROT</name>
<feature type="domain" description="HTH lysR-type" evidence="5">
    <location>
        <begin position="1"/>
        <end position="59"/>
    </location>
</feature>
<dbReference type="Gene3D" id="3.40.190.10">
    <property type="entry name" value="Periplasmic binding protein-like II"/>
    <property type="match status" value="2"/>
</dbReference>
<dbReference type="InterPro" id="IPR005119">
    <property type="entry name" value="LysR_subst-bd"/>
</dbReference>
<dbReference type="EMBL" id="JBHPON010000002">
    <property type="protein sequence ID" value="MFC6036578.1"/>
    <property type="molecule type" value="Genomic_DNA"/>
</dbReference>
<sequence length="309" mass="34461">MSLGTRDFRLLTVLANELHFGRAAEALNMRQPQLSTRLAQIEREVGVTLFVRRPKVMLTPAGRTIVDAGRRAFSDFEAAVEQARLVERGQIGAIVTAIGSSVMLTDIPLSIQRFRQEYPDIGLTLRDMHSRQQWEALSAGQIDVAITREIGVGRSLKSEIIGRQRFVVLMPANHPFSGRKKIALEELKDESFVLFQPVIAPGLHHQINALCIRAGFSPKIVQEAEEWYTVLGFVRAGFGITITLDMPGAPVLADVTSCPLEGLETHSPIFLCWDEERDSASRDLFLNWLRQDSEMARNKARSGAKARSK</sequence>
<dbReference type="CDD" id="cd08414">
    <property type="entry name" value="PBP2_LTTR_aromatics_like"/>
    <property type="match status" value="1"/>
</dbReference>
<dbReference type="SUPFAM" id="SSF53850">
    <property type="entry name" value="Periplasmic binding protein-like II"/>
    <property type="match status" value="1"/>
</dbReference>
<evidence type="ECO:0000259" key="5">
    <source>
        <dbReference type="PROSITE" id="PS50931"/>
    </source>
</evidence>
<reference evidence="6 7" key="1">
    <citation type="submission" date="2024-09" db="EMBL/GenBank/DDBJ databases">
        <authorList>
            <person name="Zhang Z.-H."/>
        </authorList>
    </citation>
    <scope>NUCLEOTIDE SEQUENCE [LARGE SCALE GENOMIC DNA]</scope>
    <source>
        <strain evidence="6 7">HHTR114</strain>
    </source>
</reference>
<dbReference type="PRINTS" id="PR00039">
    <property type="entry name" value="HTHLYSR"/>
</dbReference>
<proteinExistence type="inferred from homology"/>